<reference evidence="13" key="1">
    <citation type="submission" date="2016-03" db="EMBL/GenBank/DDBJ databases">
        <title>Draft genome sequence of Rosellinia necatrix.</title>
        <authorList>
            <person name="Kanematsu S."/>
        </authorList>
    </citation>
    <scope>NUCLEOTIDE SEQUENCE [LARGE SCALE GENOMIC DNA]</scope>
    <source>
        <strain evidence="13">W97</strain>
    </source>
</reference>
<dbReference type="GO" id="GO:0000724">
    <property type="term" value="P:double-strand break repair via homologous recombination"/>
    <property type="evidence" value="ECO:0007669"/>
    <property type="project" value="InterPro"/>
</dbReference>
<dbReference type="OMA" id="TWFSHLE"/>
<evidence type="ECO:0000313" key="14">
    <source>
        <dbReference type="Proteomes" id="UP000054516"/>
    </source>
</evidence>
<evidence type="ECO:0000256" key="4">
    <source>
        <dbReference type="ARBA" id="ARBA00022679"/>
    </source>
</evidence>
<comment type="similarity">
    <text evidence="3">Belongs to the NSE2 family.</text>
</comment>
<keyword evidence="9" id="KW-0539">Nucleus</keyword>
<dbReference type="EMBL" id="DF977466">
    <property type="protein sequence ID" value="GAP86767.1"/>
    <property type="molecule type" value="Genomic_DNA"/>
</dbReference>
<dbReference type="AlphaFoldDB" id="A0A1W2TFD8"/>
<evidence type="ECO:0000256" key="7">
    <source>
        <dbReference type="ARBA" id="ARBA00022786"/>
    </source>
</evidence>
<evidence type="ECO:0000256" key="8">
    <source>
        <dbReference type="ARBA" id="ARBA00022833"/>
    </source>
</evidence>
<dbReference type="GO" id="GO:0005634">
    <property type="term" value="C:nucleus"/>
    <property type="evidence" value="ECO:0007669"/>
    <property type="project" value="UniProtKB-SubCell"/>
</dbReference>
<dbReference type="GO" id="GO:0061665">
    <property type="term" value="F:SUMO ligase activity"/>
    <property type="evidence" value="ECO:0007669"/>
    <property type="project" value="TreeGrafter"/>
</dbReference>
<evidence type="ECO:0000256" key="6">
    <source>
        <dbReference type="ARBA" id="ARBA00022771"/>
    </source>
</evidence>
<protein>
    <submittedName>
        <fullName evidence="13">Putative chromosomal organization and DNA repair protein</fullName>
    </submittedName>
</protein>
<comment type="pathway">
    <text evidence="2">Protein modification; protein sumoylation.</text>
</comment>
<dbReference type="PROSITE" id="PS51044">
    <property type="entry name" value="ZF_SP_RING"/>
    <property type="match status" value="1"/>
</dbReference>
<evidence type="ECO:0000259" key="12">
    <source>
        <dbReference type="PROSITE" id="PS51044"/>
    </source>
</evidence>
<dbReference type="InterPro" id="IPR026846">
    <property type="entry name" value="Nse2(Mms21)"/>
</dbReference>
<dbReference type="STRING" id="77044.A0A1W2TFD8"/>
<evidence type="ECO:0000256" key="9">
    <source>
        <dbReference type="ARBA" id="ARBA00023242"/>
    </source>
</evidence>
<dbReference type="Proteomes" id="UP000054516">
    <property type="component" value="Unassembled WGS sequence"/>
</dbReference>
<evidence type="ECO:0000256" key="10">
    <source>
        <dbReference type="PROSITE-ProRule" id="PRU00452"/>
    </source>
</evidence>
<evidence type="ECO:0000256" key="2">
    <source>
        <dbReference type="ARBA" id="ARBA00004718"/>
    </source>
</evidence>
<proteinExistence type="inferred from homology"/>
<dbReference type="PANTHER" id="PTHR21330">
    <property type="entry name" value="E3 SUMO-PROTEIN LIGASE NSE2"/>
    <property type="match status" value="1"/>
</dbReference>
<dbReference type="UniPathway" id="UPA00886"/>
<dbReference type="Gene3D" id="3.30.40.10">
    <property type="entry name" value="Zinc/RING finger domain, C3HC4 (zinc finger)"/>
    <property type="match status" value="1"/>
</dbReference>
<sequence>MPLLSRAQRTRDPPTASSPAQAHRHRRTARLPDYEPPEFPLDKSFHRALAELANDVETQKYEEQLKQSVTLLTNSVRDINDRYVKRKDELASLKRRNQSQSQGEEEDEVTGTKKRERAAEEAVVRLRDTVPSLTAECESAVRDLIDLRVGLEDGRQAIRDTVKKAGAEAAADGEQEDDENAGEDFRMGDRKRRRGVRGPLRILQDEQEKAAADYRTRSLAERYAVDNDYIGFKRLWWDAVHSIDGKPLPDASKWFTGNDIAGEDDDEDEEEDLVIAEEHVSIFCPLSMVTMTEPYTSSVCKHTFNKPAIMQFLRSQPGQKAKCPQTGCNKESSITDFYDDQVMLRKIQRSQADKERRDEDQSDVDESGDASMLEPRSIKAERARERGNQLLANLGLDPEGDDDI</sequence>
<keyword evidence="5" id="KW-0479">Metal-binding</keyword>
<dbReference type="SUPFAM" id="SSF57850">
    <property type="entry name" value="RING/U-box"/>
    <property type="match status" value="1"/>
</dbReference>
<keyword evidence="7" id="KW-0833">Ubl conjugation pathway</keyword>
<dbReference type="Pfam" id="PF11789">
    <property type="entry name" value="zf-Nse"/>
    <property type="match status" value="1"/>
</dbReference>
<comment type="subcellular location">
    <subcellularLocation>
        <location evidence="1">Nucleus</location>
    </subcellularLocation>
</comment>
<feature type="compositionally biased region" description="Basic and acidic residues" evidence="11">
    <location>
        <begin position="376"/>
        <end position="387"/>
    </location>
</feature>
<dbReference type="GO" id="GO:0008270">
    <property type="term" value="F:zinc ion binding"/>
    <property type="evidence" value="ECO:0007669"/>
    <property type="project" value="UniProtKB-KW"/>
</dbReference>
<keyword evidence="4" id="KW-0808">Transferase</keyword>
<evidence type="ECO:0000256" key="11">
    <source>
        <dbReference type="SAM" id="MobiDB-lite"/>
    </source>
</evidence>
<dbReference type="GO" id="GO:0016925">
    <property type="term" value="P:protein sumoylation"/>
    <property type="evidence" value="ECO:0007669"/>
    <property type="project" value="UniProtKB-UniPathway"/>
</dbReference>
<dbReference type="OrthoDB" id="26899at2759"/>
<feature type="region of interest" description="Disordered" evidence="11">
    <location>
        <begin position="90"/>
        <end position="119"/>
    </location>
</feature>
<evidence type="ECO:0000313" key="13">
    <source>
        <dbReference type="EMBL" id="GAP86767.1"/>
    </source>
</evidence>
<feature type="domain" description="SP-RING-type" evidence="12">
    <location>
        <begin position="264"/>
        <end position="356"/>
    </location>
</feature>
<gene>
    <name evidence="13" type="ORF">SAMD00023353_2101170</name>
</gene>
<feature type="region of interest" description="Disordered" evidence="11">
    <location>
        <begin position="166"/>
        <end position="190"/>
    </location>
</feature>
<keyword evidence="6 10" id="KW-0863">Zinc-finger</keyword>
<organism evidence="13">
    <name type="scientific">Rosellinia necatrix</name>
    <name type="common">White root-rot fungus</name>
    <dbReference type="NCBI Taxonomy" id="77044"/>
    <lineage>
        <taxon>Eukaryota</taxon>
        <taxon>Fungi</taxon>
        <taxon>Dikarya</taxon>
        <taxon>Ascomycota</taxon>
        <taxon>Pezizomycotina</taxon>
        <taxon>Sordariomycetes</taxon>
        <taxon>Xylariomycetidae</taxon>
        <taxon>Xylariales</taxon>
        <taxon>Xylariaceae</taxon>
        <taxon>Rosellinia</taxon>
    </lineage>
</organism>
<dbReference type="GO" id="GO:0030915">
    <property type="term" value="C:Smc5-Smc6 complex"/>
    <property type="evidence" value="ECO:0007669"/>
    <property type="project" value="InterPro"/>
</dbReference>
<dbReference type="InterPro" id="IPR013083">
    <property type="entry name" value="Znf_RING/FYVE/PHD"/>
</dbReference>
<name>A0A1W2TFD8_ROSNE</name>
<dbReference type="PANTHER" id="PTHR21330:SF1">
    <property type="entry name" value="E3 SUMO-PROTEIN LIGASE NSE2"/>
    <property type="match status" value="1"/>
</dbReference>
<feature type="region of interest" description="Disordered" evidence="11">
    <location>
        <begin position="349"/>
        <end position="404"/>
    </location>
</feature>
<evidence type="ECO:0000256" key="3">
    <source>
        <dbReference type="ARBA" id="ARBA00008212"/>
    </source>
</evidence>
<evidence type="ECO:0000256" key="5">
    <source>
        <dbReference type="ARBA" id="ARBA00022723"/>
    </source>
</evidence>
<accession>A0A1W2TFD8</accession>
<keyword evidence="14" id="KW-1185">Reference proteome</keyword>
<dbReference type="InterPro" id="IPR004181">
    <property type="entry name" value="Znf_MIZ"/>
</dbReference>
<keyword evidence="8" id="KW-0862">Zinc</keyword>
<feature type="region of interest" description="Disordered" evidence="11">
    <location>
        <begin position="1"/>
        <end position="42"/>
    </location>
</feature>
<evidence type="ECO:0000256" key="1">
    <source>
        <dbReference type="ARBA" id="ARBA00004123"/>
    </source>
</evidence>
<dbReference type="CDD" id="cd16651">
    <property type="entry name" value="SPL-RING_NSE2"/>
    <property type="match status" value="1"/>
</dbReference>
<feature type="compositionally biased region" description="Basic and acidic residues" evidence="11">
    <location>
        <begin position="110"/>
        <end position="119"/>
    </location>
</feature>
<feature type="compositionally biased region" description="Acidic residues" evidence="11">
    <location>
        <begin position="171"/>
        <end position="182"/>
    </location>
</feature>